<dbReference type="PROSITE" id="PS50014">
    <property type="entry name" value="BROMODOMAIN_2"/>
    <property type="match status" value="1"/>
</dbReference>
<organism evidence="11 12">
    <name type="scientific">Penicillium concentricum</name>
    <dbReference type="NCBI Taxonomy" id="293559"/>
    <lineage>
        <taxon>Eukaryota</taxon>
        <taxon>Fungi</taxon>
        <taxon>Dikarya</taxon>
        <taxon>Ascomycota</taxon>
        <taxon>Pezizomycotina</taxon>
        <taxon>Eurotiomycetes</taxon>
        <taxon>Eurotiomycetidae</taxon>
        <taxon>Eurotiales</taxon>
        <taxon>Aspergillaceae</taxon>
        <taxon>Penicillium</taxon>
    </lineage>
</organism>
<dbReference type="GO" id="GO:0016586">
    <property type="term" value="C:RSC-type complex"/>
    <property type="evidence" value="ECO:0007669"/>
    <property type="project" value="InterPro"/>
</dbReference>
<feature type="region of interest" description="Disordered" evidence="9">
    <location>
        <begin position="208"/>
        <end position="357"/>
    </location>
</feature>
<dbReference type="CDD" id="cd04369">
    <property type="entry name" value="Bromodomain"/>
    <property type="match status" value="1"/>
</dbReference>
<sequence>MTSKRRAAAAASPDMKFRRTKRRKVSDDDIIPEESRASSHLDSEPPEEADQTPESQAESEAEADFEGDSLQAAQDKIMSELTRLKDSDGEDVSYPFIGKPDRNLYRDYYEIIQHPVSLRSIQKRVRGTDSRKNSSRTTAYPTWKSFEEEVSYVWRNAREYNEDDSEISILAGILEDHFHRRVAEAKKLVPDPLQVDGTPEMPRIKLKVGTPVPPTAQRLTLRMPGQSSDTLSKDDGQPSDVTFKNESQGHKQDIAGAGLAGQETSRSPRGWSLGGQLDSPRSSTTATPSGSEQQQNGSMSAQGLPSSVTNTTALATSTTQNPPNAPFDVSSDVTRHSSSASAYQPHFSSSPMDSLLRRSDQDPKMALIRNVQILTHPSLSLQPDFCLDIPPSSLVSQQNITIHLPPSHNILTVRPRLAPSTSQRQVKIVALMGMQRLHSSGDANALSYDIHLHPGMTKVDLEAIAGPAKEVFKSGAPGSDVDYERVTLFFNLLR</sequence>
<dbReference type="GO" id="GO:0006338">
    <property type="term" value="P:chromatin remodeling"/>
    <property type="evidence" value="ECO:0007669"/>
    <property type="project" value="InterPro"/>
</dbReference>
<evidence type="ECO:0000256" key="3">
    <source>
        <dbReference type="ARBA" id="ARBA00022853"/>
    </source>
</evidence>
<feature type="compositionally biased region" description="Polar residues" evidence="9">
    <location>
        <begin position="336"/>
        <end position="352"/>
    </location>
</feature>
<feature type="compositionally biased region" description="Polar residues" evidence="9">
    <location>
        <begin position="279"/>
        <end position="305"/>
    </location>
</feature>
<dbReference type="OrthoDB" id="6017at2759"/>
<feature type="region of interest" description="Disordered" evidence="9">
    <location>
        <begin position="1"/>
        <end position="70"/>
    </location>
</feature>
<keyword evidence="12" id="KW-1185">Reference proteome</keyword>
<evidence type="ECO:0000256" key="7">
    <source>
        <dbReference type="ARBA" id="ARBA00023242"/>
    </source>
</evidence>
<reference evidence="11" key="1">
    <citation type="submission" date="2022-12" db="EMBL/GenBank/DDBJ databases">
        <authorList>
            <person name="Petersen C."/>
        </authorList>
    </citation>
    <scope>NUCLEOTIDE SEQUENCE</scope>
    <source>
        <strain evidence="11">IBT 3081</strain>
    </source>
</reference>
<dbReference type="AlphaFoldDB" id="A0A9W9VB00"/>
<dbReference type="Proteomes" id="UP001147752">
    <property type="component" value="Unassembled WGS sequence"/>
</dbReference>
<name>A0A9W9VB00_9EURO</name>
<comment type="caution">
    <text evidence="11">The sequence shown here is derived from an EMBL/GenBank/DDBJ whole genome shotgun (WGS) entry which is preliminary data.</text>
</comment>
<keyword evidence="3" id="KW-0156">Chromatin regulator</keyword>
<accession>A0A9W9VB00</accession>
<feature type="compositionally biased region" description="Low complexity" evidence="9">
    <location>
        <begin position="306"/>
        <end position="319"/>
    </location>
</feature>
<dbReference type="PANTHER" id="PTHR16062">
    <property type="entry name" value="SWI/SNF-RELATED"/>
    <property type="match status" value="1"/>
</dbReference>
<dbReference type="PANTHER" id="PTHR16062:SF19">
    <property type="entry name" value="PROTEIN POLYBROMO-1"/>
    <property type="match status" value="1"/>
</dbReference>
<keyword evidence="7" id="KW-0539">Nucleus</keyword>
<evidence type="ECO:0000256" key="8">
    <source>
        <dbReference type="PROSITE-ProRule" id="PRU00035"/>
    </source>
</evidence>
<dbReference type="SUPFAM" id="SSF47370">
    <property type="entry name" value="Bromodomain"/>
    <property type="match status" value="1"/>
</dbReference>
<protein>
    <submittedName>
        <fullName evidence="11">Bromodomain</fullName>
    </submittedName>
</protein>
<dbReference type="SMART" id="SM00297">
    <property type="entry name" value="BROMO"/>
    <property type="match status" value="1"/>
</dbReference>
<evidence type="ECO:0000256" key="4">
    <source>
        <dbReference type="ARBA" id="ARBA00023015"/>
    </source>
</evidence>
<dbReference type="InterPro" id="IPR037382">
    <property type="entry name" value="Rsc/polybromo"/>
</dbReference>
<evidence type="ECO:0000313" key="11">
    <source>
        <dbReference type="EMBL" id="KAJ5375342.1"/>
    </source>
</evidence>
<gene>
    <name evidence="11" type="ORF">N7517_007348</name>
</gene>
<evidence type="ECO:0000256" key="5">
    <source>
        <dbReference type="ARBA" id="ARBA00023117"/>
    </source>
</evidence>
<dbReference type="GO" id="GO:0003682">
    <property type="term" value="F:chromatin binding"/>
    <property type="evidence" value="ECO:0007669"/>
    <property type="project" value="TreeGrafter"/>
</dbReference>
<proteinExistence type="predicted"/>
<dbReference type="EMBL" id="JAPZBT010000002">
    <property type="protein sequence ID" value="KAJ5375342.1"/>
    <property type="molecule type" value="Genomic_DNA"/>
</dbReference>
<dbReference type="InterPro" id="IPR001487">
    <property type="entry name" value="Bromodomain"/>
</dbReference>
<dbReference type="Pfam" id="PF00439">
    <property type="entry name" value="Bromodomain"/>
    <property type="match status" value="1"/>
</dbReference>
<dbReference type="GeneID" id="81464261"/>
<keyword evidence="5 8" id="KW-0103">Bromodomain</keyword>
<evidence type="ECO:0000256" key="6">
    <source>
        <dbReference type="ARBA" id="ARBA00023163"/>
    </source>
</evidence>
<keyword evidence="4" id="KW-0805">Transcription regulation</keyword>
<feature type="compositionally biased region" description="Basic and acidic residues" evidence="9">
    <location>
        <begin position="33"/>
        <end position="43"/>
    </location>
</feature>
<dbReference type="Gene3D" id="1.20.920.10">
    <property type="entry name" value="Bromodomain-like"/>
    <property type="match status" value="1"/>
</dbReference>
<dbReference type="InterPro" id="IPR036427">
    <property type="entry name" value="Bromodomain-like_sf"/>
</dbReference>
<evidence type="ECO:0000256" key="2">
    <source>
        <dbReference type="ARBA" id="ARBA00022737"/>
    </source>
</evidence>
<evidence type="ECO:0000259" key="10">
    <source>
        <dbReference type="PROSITE" id="PS50014"/>
    </source>
</evidence>
<keyword evidence="2" id="KW-0677">Repeat</keyword>
<feature type="domain" description="Bromo" evidence="10">
    <location>
        <begin position="88"/>
        <end position="168"/>
    </location>
</feature>
<dbReference type="Pfam" id="PF22994">
    <property type="entry name" value="RSC4_Ig_like"/>
    <property type="match status" value="1"/>
</dbReference>
<reference evidence="11" key="2">
    <citation type="journal article" date="2023" name="IMA Fungus">
        <title>Comparative genomic study of the Penicillium genus elucidates a diverse pangenome and 15 lateral gene transfer events.</title>
        <authorList>
            <person name="Petersen C."/>
            <person name="Sorensen T."/>
            <person name="Nielsen M.R."/>
            <person name="Sondergaard T.E."/>
            <person name="Sorensen J.L."/>
            <person name="Fitzpatrick D.A."/>
            <person name="Frisvad J.C."/>
            <person name="Nielsen K.L."/>
        </authorList>
    </citation>
    <scope>NUCLEOTIDE SEQUENCE</scope>
    <source>
        <strain evidence="11">IBT 3081</strain>
    </source>
</reference>
<evidence type="ECO:0000313" key="12">
    <source>
        <dbReference type="Proteomes" id="UP001147752"/>
    </source>
</evidence>
<comment type="subcellular location">
    <subcellularLocation>
        <location evidence="1">Nucleus</location>
    </subcellularLocation>
</comment>
<keyword evidence="6" id="KW-0804">Transcription</keyword>
<evidence type="ECO:0000256" key="1">
    <source>
        <dbReference type="ARBA" id="ARBA00004123"/>
    </source>
</evidence>
<dbReference type="GO" id="GO:0006368">
    <property type="term" value="P:transcription elongation by RNA polymerase II"/>
    <property type="evidence" value="ECO:0007669"/>
    <property type="project" value="TreeGrafter"/>
</dbReference>
<evidence type="ECO:0000256" key="9">
    <source>
        <dbReference type="SAM" id="MobiDB-lite"/>
    </source>
</evidence>
<dbReference type="RefSeq" id="XP_056581328.1">
    <property type="nucleotide sequence ID" value="XM_056725078.1"/>
</dbReference>
<feature type="compositionally biased region" description="Acidic residues" evidence="9">
    <location>
        <begin position="44"/>
        <end position="67"/>
    </location>
</feature>
<dbReference type="InterPro" id="IPR054551">
    <property type="entry name" value="RSC4_Ig-like"/>
</dbReference>